<reference evidence="3" key="1">
    <citation type="submission" date="2022-06" db="EMBL/GenBank/DDBJ databases">
        <title>Aeoliella straminimaris, a novel planctomycete from sediments.</title>
        <authorList>
            <person name="Vitorino I.R."/>
            <person name="Lage O.M."/>
        </authorList>
    </citation>
    <scope>NUCLEOTIDE SEQUENCE</scope>
    <source>
        <strain evidence="3">ICT_H6.2</strain>
    </source>
</reference>
<keyword evidence="4" id="KW-1185">Reference proteome</keyword>
<feature type="domain" description="Ice-binding protein C-terminal" evidence="2">
    <location>
        <begin position="314"/>
        <end position="335"/>
    </location>
</feature>
<feature type="chain" id="PRO_5040813926" evidence="1">
    <location>
        <begin position="22"/>
        <end position="343"/>
    </location>
</feature>
<evidence type="ECO:0000259" key="2">
    <source>
        <dbReference type="Pfam" id="PF07589"/>
    </source>
</evidence>
<gene>
    <name evidence="3" type="ORF">NG895_07150</name>
</gene>
<comment type="caution">
    <text evidence="3">The sequence shown here is derived from an EMBL/GenBank/DDBJ whole genome shotgun (WGS) entry which is preliminary data.</text>
</comment>
<sequence length="343" mass="36458">MRVKFTALLSIVLTAAGFGNAADFVLVTDDAAADAPLINHLENYMGHTVTSTGSFIDLQPGSAEVATLNAADMVIVSRTTGSGNYDTTDVVAAWDSLTVPLLLGNGWITRNNRWMWVDTDAMQENYDGDISDPVGDTETDPLFANLVPDTGDLIGGPPISGIAKYDWTSDSDLPNSGVILGNGEIIGVRNNAAQPNIIVASWDAGQMTGSGNVLGGNRYFYAMPQSWSSFRNNGVPLFENILGQEFPIVDGDVNLDGAVTIEDFNAIRDSFGDEVNMRSLGDLNADGLVNFIDFNEWKNAAGPLLASQAVWGNAVPEPSTAALLAIGVIGLMVRRVRGANRRA</sequence>
<protein>
    <submittedName>
        <fullName evidence="3">PEP-CTERM sorting domain-containing protein</fullName>
    </submittedName>
</protein>
<dbReference type="AlphaFoldDB" id="A0A9X2JI89"/>
<dbReference type="InterPro" id="IPR036439">
    <property type="entry name" value="Dockerin_dom_sf"/>
</dbReference>
<dbReference type="Proteomes" id="UP001155241">
    <property type="component" value="Unassembled WGS sequence"/>
</dbReference>
<accession>A0A9X2JI89</accession>
<evidence type="ECO:0000313" key="4">
    <source>
        <dbReference type="Proteomes" id="UP001155241"/>
    </source>
</evidence>
<dbReference type="InterPro" id="IPR013424">
    <property type="entry name" value="Ice-binding_C"/>
</dbReference>
<organism evidence="3 4">
    <name type="scientific">Aeoliella straminimaris</name>
    <dbReference type="NCBI Taxonomy" id="2954799"/>
    <lineage>
        <taxon>Bacteria</taxon>
        <taxon>Pseudomonadati</taxon>
        <taxon>Planctomycetota</taxon>
        <taxon>Planctomycetia</taxon>
        <taxon>Pirellulales</taxon>
        <taxon>Lacipirellulaceae</taxon>
        <taxon>Aeoliella</taxon>
    </lineage>
</organism>
<evidence type="ECO:0000313" key="3">
    <source>
        <dbReference type="EMBL" id="MCO6043679.1"/>
    </source>
</evidence>
<dbReference type="RefSeq" id="WP_252851785.1">
    <property type="nucleotide sequence ID" value="NZ_JAMXLR010000026.1"/>
</dbReference>
<feature type="signal peptide" evidence="1">
    <location>
        <begin position="1"/>
        <end position="21"/>
    </location>
</feature>
<dbReference type="GO" id="GO:0000272">
    <property type="term" value="P:polysaccharide catabolic process"/>
    <property type="evidence" value="ECO:0007669"/>
    <property type="project" value="InterPro"/>
</dbReference>
<dbReference type="SUPFAM" id="SSF63446">
    <property type="entry name" value="Type I dockerin domain"/>
    <property type="match status" value="1"/>
</dbReference>
<dbReference type="Gene3D" id="1.10.1330.10">
    <property type="entry name" value="Dockerin domain"/>
    <property type="match status" value="1"/>
</dbReference>
<name>A0A9X2JI89_9BACT</name>
<dbReference type="NCBIfam" id="TIGR02595">
    <property type="entry name" value="PEP_CTERM"/>
    <property type="match status" value="1"/>
</dbReference>
<evidence type="ECO:0000256" key="1">
    <source>
        <dbReference type="SAM" id="SignalP"/>
    </source>
</evidence>
<keyword evidence="1" id="KW-0732">Signal</keyword>
<dbReference type="Pfam" id="PF07589">
    <property type="entry name" value="PEP-CTERM"/>
    <property type="match status" value="1"/>
</dbReference>
<proteinExistence type="predicted"/>
<dbReference type="EMBL" id="JAMXLR010000026">
    <property type="protein sequence ID" value="MCO6043679.1"/>
    <property type="molecule type" value="Genomic_DNA"/>
</dbReference>